<dbReference type="AlphaFoldDB" id="A0A382MR55"/>
<dbReference type="InterPro" id="IPR008268">
    <property type="entry name" value="Peptidase_S16_AS"/>
</dbReference>
<dbReference type="InterPro" id="IPR014721">
    <property type="entry name" value="Ribsml_uS5_D2-typ_fold_subgr"/>
</dbReference>
<dbReference type="Pfam" id="PF05362">
    <property type="entry name" value="Lon_C"/>
    <property type="match status" value="1"/>
</dbReference>
<evidence type="ECO:0000256" key="1">
    <source>
        <dbReference type="ARBA" id="ARBA00022801"/>
    </source>
</evidence>
<feature type="domain" description="Lon proteolytic" evidence="3">
    <location>
        <begin position="1"/>
        <end position="112"/>
    </location>
</feature>
<evidence type="ECO:0000259" key="3">
    <source>
        <dbReference type="PROSITE" id="PS51786"/>
    </source>
</evidence>
<name>A0A382MR55_9ZZZZ</name>
<dbReference type="GO" id="GO:0030163">
    <property type="term" value="P:protein catabolic process"/>
    <property type="evidence" value="ECO:0007669"/>
    <property type="project" value="InterPro"/>
</dbReference>
<dbReference type="SUPFAM" id="SSF54211">
    <property type="entry name" value="Ribosomal protein S5 domain 2-like"/>
    <property type="match status" value="1"/>
</dbReference>
<evidence type="ECO:0000256" key="2">
    <source>
        <dbReference type="ARBA" id="ARBA00022825"/>
    </source>
</evidence>
<keyword evidence="2" id="KW-0645">Protease</keyword>
<dbReference type="PROSITE" id="PS51786">
    <property type="entry name" value="LON_PROTEOLYTIC"/>
    <property type="match status" value="1"/>
</dbReference>
<dbReference type="GO" id="GO:0004176">
    <property type="term" value="F:ATP-dependent peptidase activity"/>
    <property type="evidence" value="ECO:0007669"/>
    <property type="project" value="InterPro"/>
</dbReference>
<accession>A0A382MR55</accession>
<keyword evidence="2" id="KW-0720">Serine protease</keyword>
<proteinExistence type="predicted"/>
<dbReference type="PROSITE" id="PS01046">
    <property type="entry name" value="LON_SER"/>
    <property type="match status" value="1"/>
</dbReference>
<keyword evidence="1" id="KW-0378">Hydrolase</keyword>
<dbReference type="PANTHER" id="PTHR10046">
    <property type="entry name" value="ATP DEPENDENT LON PROTEASE FAMILY MEMBER"/>
    <property type="match status" value="1"/>
</dbReference>
<protein>
    <recommendedName>
        <fullName evidence="3">Lon proteolytic domain-containing protein</fullName>
    </recommendedName>
</protein>
<dbReference type="EMBL" id="UINC01094939">
    <property type="protein sequence ID" value="SVC50605.1"/>
    <property type="molecule type" value="Genomic_DNA"/>
</dbReference>
<dbReference type="InterPro" id="IPR020568">
    <property type="entry name" value="Ribosomal_Su5_D2-typ_SF"/>
</dbReference>
<feature type="non-terminal residue" evidence="4">
    <location>
        <position position="1"/>
    </location>
</feature>
<dbReference type="InterPro" id="IPR027065">
    <property type="entry name" value="Lon_Prtase"/>
</dbReference>
<reference evidence="4" key="1">
    <citation type="submission" date="2018-05" db="EMBL/GenBank/DDBJ databases">
        <authorList>
            <person name="Lanie J.A."/>
            <person name="Ng W.-L."/>
            <person name="Kazmierczak K.M."/>
            <person name="Andrzejewski T.M."/>
            <person name="Davidsen T.M."/>
            <person name="Wayne K.J."/>
            <person name="Tettelin H."/>
            <person name="Glass J.I."/>
            <person name="Rusch D."/>
            <person name="Podicherti R."/>
            <person name="Tsui H.-C.T."/>
            <person name="Winkler M.E."/>
        </authorList>
    </citation>
    <scope>NUCLEOTIDE SEQUENCE</scope>
</reference>
<dbReference type="PRINTS" id="PR00830">
    <property type="entry name" value="ENDOLAPTASE"/>
</dbReference>
<dbReference type="Gene3D" id="3.30.230.10">
    <property type="match status" value="1"/>
</dbReference>
<gene>
    <name evidence="4" type="ORF">METZ01_LOCUS303459</name>
</gene>
<organism evidence="4">
    <name type="scientific">marine metagenome</name>
    <dbReference type="NCBI Taxonomy" id="408172"/>
    <lineage>
        <taxon>unclassified sequences</taxon>
        <taxon>metagenomes</taxon>
        <taxon>ecological metagenomes</taxon>
    </lineage>
</organism>
<evidence type="ECO:0000313" key="4">
    <source>
        <dbReference type="EMBL" id="SVC50605.1"/>
    </source>
</evidence>
<dbReference type="InterPro" id="IPR008269">
    <property type="entry name" value="Lon_proteolytic"/>
</dbReference>
<dbReference type="GO" id="GO:0004252">
    <property type="term" value="F:serine-type endopeptidase activity"/>
    <property type="evidence" value="ECO:0007669"/>
    <property type="project" value="InterPro"/>
</dbReference>
<sequence length="133" mass="13774">VDIHIHIPEGATPKDGPSAGITIAVALISALTDTPTRADVAMTGEITLRGRVLGVGGVKEKAVAALRSGMRRVVLPAANASDLELLPQEVREQVVFDLVRTMDEVMNAALVQSPLHVGQPALETGVGVSVSHG</sequence>
<dbReference type="GO" id="GO:0005524">
    <property type="term" value="F:ATP binding"/>
    <property type="evidence" value="ECO:0007669"/>
    <property type="project" value="InterPro"/>
</dbReference>
<dbReference type="GO" id="GO:0006508">
    <property type="term" value="P:proteolysis"/>
    <property type="evidence" value="ECO:0007669"/>
    <property type="project" value="InterPro"/>
</dbReference>